<dbReference type="Proteomes" id="UP000644693">
    <property type="component" value="Unassembled WGS sequence"/>
</dbReference>
<evidence type="ECO:0000256" key="1">
    <source>
        <dbReference type="SAM" id="Phobius"/>
    </source>
</evidence>
<evidence type="ECO:0000313" key="2">
    <source>
        <dbReference type="EMBL" id="GHD25279.1"/>
    </source>
</evidence>
<keyword evidence="1" id="KW-1133">Transmembrane helix</keyword>
<dbReference type="EMBL" id="BMYM01000001">
    <property type="protein sequence ID" value="GHD25279.1"/>
    <property type="molecule type" value="Genomic_DNA"/>
</dbReference>
<dbReference type="Gene3D" id="3.30.70.100">
    <property type="match status" value="1"/>
</dbReference>
<reference evidence="2" key="2">
    <citation type="submission" date="2020-09" db="EMBL/GenBank/DDBJ databases">
        <authorList>
            <person name="Sun Q."/>
            <person name="Kim S."/>
        </authorList>
    </citation>
    <scope>NUCLEOTIDE SEQUENCE</scope>
    <source>
        <strain evidence="2">KCTC 23430</strain>
    </source>
</reference>
<comment type="caution">
    <text evidence="2">The sequence shown here is derived from an EMBL/GenBank/DDBJ whole genome shotgun (WGS) entry which is preliminary data.</text>
</comment>
<organism evidence="2 3">
    <name type="scientific">Parahalioglobus pacificus</name>
    <dbReference type="NCBI Taxonomy" id="930806"/>
    <lineage>
        <taxon>Bacteria</taxon>
        <taxon>Pseudomonadati</taxon>
        <taxon>Pseudomonadota</taxon>
        <taxon>Gammaproteobacteria</taxon>
        <taxon>Cellvibrionales</taxon>
        <taxon>Halieaceae</taxon>
        <taxon>Parahalioglobus</taxon>
    </lineage>
</organism>
<protein>
    <submittedName>
        <fullName evidence="2">Uncharacterized protein</fullName>
    </submittedName>
</protein>
<reference evidence="2" key="1">
    <citation type="journal article" date="2014" name="Int. J. Syst. Evol. Microbiol.">
        <title>Complete genome sequence of Corynebacterium casei LMG S-19264T (=DSM 44701T), isolated from a smear-ripened cheese.</title>
        <authorList>
            <consortium name="US DOE Joint Genome Institute (JGI-PGF)"/>
            <person name="Walter F."/>
            <person name="Albersmeier A."/>
            <person name="Kalinowski J."/>
            <person name="Ruckert C."/>
        </authorList>
    </citation>
    <scope>NUCLEOTIDE SEQUENCE</scope>
    <source>
        <strain evidence="2">KCTC 23430</strain>
    </source>
</reference>
<evidence type="ECO:0000313" key="3">
    <source>
        <dbReference type="Proteomes" id="UP000644693"/>
    </source>
</evidence>
<accession>A0A918XC58</accession>
<proteinExistence type="predicted"/>
<sequence>MSKRTLLWLLPALLYSAFTLWYTNLEGPLTSEEIDAFVARMEANNSDPESIEMIKAFAEGDTGRQFLMLNAIDLNENPGPVEGANAGEDGAALMGRYMEFMFPALLARGCHPTFMGNAVFGAIDVVGIEGAQHWDQGALFRYRSRRDMIEIVTNPAFAGRHHFKTAALTKTIAYPIEPMLYLSDPRLLLALLLLAMCGLLDALLFRRRA</sequence>
<feature type="transmembrane region" description="Helical" evidence="1">
    <location>
        <begin position="187"/>
        <end position="205"/>
    </location>
</feature>
<dbReference type="RefSeq" id="WP_189474151.1">
    <property type="nucleotide sequence ID" value="NZ_BMYM01000001.1"/>
</dbReference>
<name>A0A918XC58_9GAMM</name>
<keyword evidence="1" id="KW-0812">Transmembrane</keyword>
<gene>
    <name evidence="2" type="ORF">GCM10007053_00830</name>
</gene>
<dbReference type="AlphaFoldDB" id="A0A918XC58"/>
<keyword evidence="1" id="KW-0472">Membrane</keyword>
<keyword evidence="3" id="KW-1185">Reference proteome</keyword>